<dbReference type="EMBL" id="SGPL01000232">
    <property type="protein sequence ID" value="THH15049.1"/>
    <property type="molecule type" value="Genomic_DNA"/>
</dbReference>
<comment type="caution">
    <text evidence="1">The sequence shown here is derived from an EMBL/GenBank/DDBJ whole genome shotgun (WGS) entry which is preliminary data.</text>
</comment>
<evidence type="ECO:0000313" key="1">
    <source>
        <dbReference type="EMBL" id="THH15049.1"/>
    </source>
</evidence>
<accession>A0A4S4LRS9</accession>
<proteinExistence type="predicted"/>
<protein>
    <submittedName>
        <fullName evidence="1">Uncharacterized protein</fullName>
    </submittedName>
</protein>
<name>A0A4S4LRS9_9AGAM</name>
<keyword evidence="2" id="KW-1185">Reference proteome</keyword>
<reference evidence="1 2" key="1">
    <citation type="submission" date="2019-02" db="EMBL/GenBank/DDBJ databases">
        <title>Genome sequencing of the rare red list fungi Bondarzewia mesenterica.</title>
        <authorList>
            <person name="Buettner E."/>
            <person name="Kellner H."/>
        </authorList>
    </citation>
    <scope>NUCLEOTIDE SEQUENCE [LARGE SCALE GENOMIC DNA]</scope>
    <source>
        <strain evidence="1 2">DSM 108281</strain>
    </source>
</reference>
<gene>
    <name evidence="1" type="ORF">EW146_g5360</name>
</gene>
<evidence type="ECO:0000313" key="2">
    <source>
        <dbReference type="Proteomes" id="UP000310158"/>
    </source>
</evidence>
<dbReference type="AlphaFoldDB" id="A0A4S4LRS9"/>
<sequence length="87" mass="9168">MASSQGVDIVFQGLRFPVAAGSGAADDHCPCVGPAPTPIADGTFTPHNCAVYCPIQFEASELYQRLLHLMHMAGSSFNDNSGSQAER</sequence>
<organism evidence="1 2">
    <name type="scientific">Bondarzewia mesenterica</name>
    <dbReference type="NCBI Taxonomy" id="1095465"/>
    <lineage>
        <taxon>Eukaryota</taxon>
        <taxon>Fungi</taxon>
        <taxon>Dikarya</taxon>
        <taxon>Basidiomycota</taxon>
        <taxon>Agaricomycotina</taxon>
        <taxon>Agaricomycetes</taxon>
        <taxon>Russulales</taxon>
        <taxon>Bondarzewiaceae</taxon>
        <taxon>Bondarzewia</taxon>
    </lineage>
</organism>
<dbReference type="Proteomes" id="UP000310158">
    <property type="component" value="Unassembled WGS sequence"/>
</dbReference>